<protein>
    <submittedName>
        <fullName evidence="2">Uncharacterized protein LOC34623412</fullName>
    </submittedName>
</protein>
<dbReference type="GeneID" id="34623412"/>
<accession>A0A6P6RSU8</accession>
<dbReference type="RefSeq" id="XP_026190624.1">
    <property type="nucleotide sequence ID" value="XM_026334839.1"/>
</dbReference>
<dbReference type="Proteomes" id="UP000515125">
    <property type="component" value="Unplaced"/>
</dbReference>
<reference evidence="2" key="1">
    <citation type="submission" date="2025-08" db="UniProtKB">
        <authorList>
            <consortium name="RefSeq"/>
        </authorList>
    </citation>
    <scope>IDENTIFICATION</scope>
</reference>
<evidence type="ECO:0000313" key="2">
    <source>
        <dbReference type="RefSeq" id="XP_026190624.1"/>
    </source>
</evidence>
<dbReference type="AlphaFoldDB" id="A0A6P6RSU8"/>
<sequence>MLGGLRCWASRAIRGPSLSHSILFGAAAGEHHGGAGKGLGAKSCGTKTAVTKSIGSYASYYLYRFVCLTTADSTHYAIASRWRYMEKQNLFFKELDETLAAGALGALVKEYDPVATRLPFKPLEDKYRI</sequence>
<name>A0A6P6RSU8_9EIME</name>
<evidence type="ECO:0000313" key="1">
    <source>
        <dbReference type="Proteomes" id="UP000515125"/>
    </source>
</evidence>
<keyword evidence="1" id="KW-1185">Reference proteome</keyword>
<dbReference type="OrthoDB" id="383103at2759"/>
<proteinExistence type="predicted"/>
<gene>
    <name evidence="2" type="primary">LOC34623412</name>
</gene>
<organism evidence="1 2">
    <name type="scientific">Cyclospora cayetanensis</name>
    <dbReference type="NCBI Taxonomy" id="88456"/>
    <lineage>
        <taxon>Eukaryota</taxon>
        <taxon>Sar</taxon>
        <taxon>Alveolata</taxon>
        <taxon>Apicomplexa</taxon>
        <taxon>Conoidasida</taxon>
        <taxon>Coccidia</taxon>
        <taxon>Eucoccidiorida</taxon>
        <taxon>Eimeriorina</taxon>
        <taxon>Eimeriidae</taxon>
        <taxon>Cyclospora</taxon>
    </lineage>
</organism>